<organism evidence="2 3">
    <name type="scientific">Bacillus pseudomycoides</name>
    <dbReference type="NCBI Taxonomy" id="64104"/>
    <lineage>
        <taxon>Bacteria</taxon>
        <taxon>Bacillati</taxon>
        <taxon>Bacillota</taxon>
        <taxon>Bacilli</taxon>
        <taxon>Bacillales</taxon>
        <taxon>Bacillaceae</taxon>
        <taxon>Bacillus</taxon>
        <taxon>Bacillus cereus group</taxon>
    </lineage>
</organism>
<dbReference type="InterPro" id="IPR008983">
    <property type="entry name" value="Tumour_necrosis_fac-like_dom"/>
</dbReference>
<dbReference type="Gene3D" id="2.60.120.40">
    <property type="match status" value="1"/>
</dbReference>
<dbReference type="Proteomes" id="UP000221918">
    <property type="component" value="Unassembled WGS sequence"/>
</dbReference>
<evidence type="ECO:0000259" key="1">
    <source>
        <dbReference type="PROSITE" id="PS50871"/>
    </source>
</evidence>
<sequence length="170" mass="18633">MSSKNRNFFNPCAFPLPIPGSVVPQSAFRAINETIEQSVGPADLTQIEYPSEVFDLNNEYDPSTSTFIPKQDGVYSVIASIGFLPEDVISYSVRIFIVVNGNLRVADNDFLGEELLIVNLVSVSAILNLSKGDRVQVIAQATTDGNTVPEPLENTVHFMHFEAARFPSPI</sequence>
<dbReference type="InterPro" id="IPR001073">
    <property type="entry name" value="C1q_dom"/>
</dbReference>
<name>A0ABD6TH28_9BACI</name>
<gene>
    <name evidence="2" type="ORF">COF81_00195</name>
</gene>
<accession>A0ABD6TH28</accession>
<reference evidence="2 3" key="1">
    <citation type="submission" date="2017-09" db="EMBL/GenBank/DDBJ databases">
        <title>Large-scale bioinformatics analysis of Bacillus genomes uncovers conserved roles of natural products in bacterial physiology.</title>
        <authorList>
            <consortium name="Agbiome Team Llc"/>
            <person name="Bleich R.M."/>
            <person name="Grubbs K.J."/>
            <person name="Santa Maria K.C."/>
            <person name="Allen S.E."/>
            <person name="Farag S."/>
            <person name="Shank E.A."/>
            <person name="Bowers A."/>
        </authorList>
    </citation>
    <scope>NUCLEOTIDE SEQUENCE [LARGE SCALE GENOMIC DNA]</scope>
    <source>
        <strain evidence="2 3">AFS037265</strain>
    </source>
</reference>
<dbReference type="AlphaFoldDB" id="A0ABD6TH28"/>
<evidence type="ECO:0000313" key="2">
    <source>
        <dbReference type="EMBL" id="PHF04719.1"/>
    </source>
</evidence>
<dbReference type="PROSITE" id="PS50871">
    <property type="entry name" value="C1Q"/>
    <property type="match status" value="1"/>
</dbReference>
<dbReference type="RefSeq" id="WP_003203207.1">
    <property type="nucleotide sequence ID" value="NZ_CM000743.1"/>
</dbReference>
<proteinExistence type="predicted"/>
<evidence type="ECO:0000313" key="3">
    <source>
        <dbReference type="Proteomes" id="UP000221918"/>
    </source>
</evidence>
<protein>
    <recommendedName>
        <fullName evidence="1">C1q domain-containing protein</fullName>
    </recommendedName>
</protein>
<comment type="caution">
    <text evidence="2">The sequence shown here is derived from an EMBL/GenBank/DDBJ whole genome shotgun (WGS) entry which is preliminary data.</text>
</comment>
<dbReference type="SUPFAM" id="SSF49842">
    <property type="entry name" value="TNF-like"/>
    <property type="match status" value="1"/>
</dbReference>
<feature type="domain" description="C1q" evidence="1">
    <location>
        <begin position="21"/>
        <end position="169"/>
    </location>
</feature>
<dbReference type="EMBL" id="NUTL01000005">
    <property type="protein sequence ID" value="PHF04719.1"/>
    <property type="molecule type" value="Genomic_DNA"/>
</dbReference>